<feature type="transmembrane region" description="Helical" evidence="2">
    <location>
        <begin position="125"/>
        <end position="145"/>
    </location>
</feature>
<feature type="region of interest" description="Disordered" evidence="1">
    <location>
        <begin position="1"/>
        <end position="29"/>
    </location>
</feature>
<evidence type="ECO:0000313" key="4">
    <source>
        <dbReference type="Proteomes" id="UP000243459"/>
    </source>
</evidence>
<keyword evidence="4" id="KW-1185">Reference proteome</keyword>
<accession>A0A5P1ERY2</accession>
<dbReference type="OMA" id="ETICHQF"/>
<proteinExistence type="predicted"/>
<dbReference type="PANTHER" id="PTHR33868:SF2">
    <property type="entry name" value="EXPRESSED PROTEIN"/>
    <property type="match status" value="1"/>
</dbReference>
<sequence>MCSGNQSFAPSANDLPENSQTSDTNSSRTELLEALRHSQTQAREAKIAAQKAYSEKEHIVKVFFKQASHLFAYKQWLQMLQLESLCLQLRIKEQQISTLFPVLPFMPHRSDGTKSKRKKHRKCSFCKYAVAFSVGLGIAGAGLLLGKVMDYVVSSTGWDYNWSVLNVFILLIV</sequence>
<evidence type="ECO:0000313" key="3">
    <source>
        <dbReference type="EMBL" id="ONK68795.1"/>
    </source>
</evidence>
<gene>
    <name evidence="3" type="ORF">A4U43_C05F16110</name>
</gene>
<protein>
    <submittedName>
        <fullName evidence="3">Uncharacterized protein</fullName>
    </submittedName>
</protein>
<dbReference type="EMBL" id="CM007385">
    <property type="protein sequence ID" value="ONK68795.1"/>
    <property type="molecule type" value="Genomic_DNA"/>
</dbReference>
<dbReference type="Gramene" id="ONK68795">
    <property type="protein sequence ID" value="ONK68795"/>
    <property type="gene ID" value="A4U43_C05F16110"/>
</dbReference>
<name>A0A5P1ERY2_ASPOF</name>
<keyword evidence="2" id="KW-1133">Transmembrane helix</keyword>
<dbReference type="Proteomes" id="UP000243459">
    <property type="component" value="Chromosome 5"/>
</dbReference>
<dbReference type="PANTHER" id="PTHR33868">
    <property type="entry name" value="EXPRESSED PROTEIN"/>
    <property type="match status" value="1"/>
</dbReference>
<keyword evidence="2" id="KW-0472">Membrane</keyword>
<organism evidence="3 4">
    <name type="scientific">Asparagus officinalis</name>
    <name type="common">Garden asparagus</name>
    <dbReference type="NCBI Taxonomy" id="4686"/>
    <lineage>
        <taxon>Eukaryota</taxon>
        <taxon>Viridiplantae</taxon>
        <taxon>Streptophyta</taxon>
        <taxon>Embryophyta</taxon>
        <taxon>Tracheophyta</taxon>
        <taxon>Spermatophyta</taxon>
        <taxon>Magnoliopsida</taxon>
        <taxon>Liliopsida</taxon>
        <taxon>Asparagales</taxon>
        <taxon>Asparagaceae</taxon>
        <taxon>Asparagoideae</taxon>
        <taxon>Asparagus</taxon>
    </lineage>
</organism>
<evidence type="ECO:0000256" key="1">
    <source>
        <dbReference type="SAM" id="MobiDB-lite"/>
    </source>
</evidence>
<evidence type="ECO:0000256" key="2">
    <source>
        <dbReference type="SAM" id="Phobius"/>
    </source>
</evidence>
<reference evidence="4" key="1">
    <citation type="journal article" date="2017" name="Nat. Commun.">
        <title>The asparagus genome sheds light on the origin and evolution of a young Y chromosome.</title>
        <authorList>
            <person name="Harkess A."/>
            <person name="Zhou J."/>
            <person name="Xu C."/>
            <person name="Bowers J.E."/>
            <person name="Van der Hulst R."/>
            <person name="Ayyampalayam S."/>
            <person name="Mercati F."/>
            <person name="Riccardi P."/>
            <person name="McKain M.R."/>
            <person name="Kakrana A."/>
            <person name="Tang H."/>
            <person name="Ray J."/>
            <person name="Groenendijk J."/>
            <person name="Arikit S."/>
            <person name="Mathioni S.M."/>
            <person name="Nakano M."/>
            <person name="Shan H."/>
            <person name="Telgmann-Rauber A."/>
            <person name="Kanno A."/>
            <person name="Yue Z."/>
            <person name="Chen H."/>
            <person name="Li W."/>
            <person name="Chen Y."/>
            <person name="Xu X."/>
            <person name="Zhang Y."/>
            <person name="Luo S."/>
            <person name="Chen H."/>
            <person name="Gao J."/>
            <person name="Mao Z."/>
            <person name="Pires J.C."/>
            <person name="Luo M."/>
            <person name="Kudrna D."/>
            <person name="Wing R.A."/>
            <person name="Meyers B.C."/>
            <person name="Yi K."/>
            <person name="Kong H."/>
            <person name="Lavrijsen P."/>
            <person name="Sunseri F."/>
            <person name="Falavigna A."/>
            <person name="Ye Y."/>
            <person name="Leebens-Mack J.H."/>
            <person name="Chen G."/>
        </authorList>
    </citation>
    <scope>NUCLEOTIDE SEQUENCE [LARGE SCALE GENOMIC DNA]</scope>
    <source>
        <strain evidence="4">cv. DH0086</strain>
    </source>
</reference>
<dbReference type="AlphaFoldDB" id="A0A5P1ERY2"/>
<keyword evidence="2" id="KW-0812">Transmembrane</keyword>